<dbReference type="Proteomes" id="UP000663937">
    <property type="component" value="Chromosome"/>
</dbReference>
<reference evidence="3" key="1">
    <citation type="submission" date="2021-03" db="EMBL/GenBank/DDBJ databases">
        <title>Pengzhenrongella sicca gen. nov., sp. nov., a new member of suborder Micrococcineae isolated from High-Arctic tundra soil.</title>
        <authorList>
            <person name="Peng F."/>
        </authorList>
    </citation>
    <scope>NUCLEOTIDE SEQUENCE</scope>
    <source>
        <strain evidence="3">LRZ-2</strain>
    </source>
</reference>
<evidence type="ECO:0000256" key="2">
    <source>
        <dbReference type="SAM" id="Phobius"/>
    </source>
</evidence>
<sequence length="384" mass="40442">MTAPVLMDHVSAYAAAVRAHLADLSPEQVDDLTDGLEADLAEALEDPRGPVATGEIPIGRPSDTGAGRDAIIDLTQRFGPAAAYAAELRSAAGVEPAQARPRRRPLLDGAAGLRGRAARWAAAATQPLRTSPTGRALVGFAASLRPLWWVLRAWVLFAALLTGSASLIQVDQPFVPRTTATWLLLGLLVLASVQVGRGIGRRRRWTRRGLAGVNVAAVVLALPMLAAFDTAVHHRLASTGAYPVYIQGPATSTPPENGVFVDGMQVSNLFVYDAAGEPLSQVQIFDDRGRPVRTTYDNGVDSWSLPGVADPWMFTPSLDTDGRTRWNVYPLSGRPASELAITPGFALPEPIEGSTPRVPPAPFAQAPAIATTAQATSPAAAPAP</sequence>
<keyword evidence="4" id="KW-1185">Reference proteome</keyword>
<feature type="transmembrane region" description="Helical" evidence="2">
    <location>
        <begin position="149"/>
        <end position="168"/>
    </location>
</feature>
<keyword evidence="2" id="KW-0472">Membrane</keyword>
<feature type="transmembrane region" description="Helical" evidence="2">
    <location>
        <begin position="211"/>
        <end position="228"/>
    </location>
</feature>
<evidence type="ECO:0000256" key="1">
    <source>
        <dbReference type="SAM" id="MobiDB-lite"/>
    </source>
</evidence>
<feature type="region of interest" description="Disordered" evidence="1">
    <location>
        <begin position="350"/>
        <end position="384"/>
    </location>
</feature>
<protein>
    <submittedName>
        <fullName evidence="3">Uncharacterized protein</fullName>
    </submittedName>
</protein>
<dbReference type="RefSeq" id="WP_227423242.1">
    <property type="nucleotide sequence ID" value="NZ_CP071868.1"/>
</dbReference>
<dbReference type="KEGG" id="psic:J4E96_16980"/>
<gene>
    <name evidence="3" type="ORF">J4E96_16980</name>
</gene>
<evidence type="ECO:0000313" key="4">
    <source>
        <dbReference type="Proteomes" id="UP000663937"/>
    </source>
</evidence>
<keyword evidence="2" id="KW-1133">Transmembrane helix</keyword>
<name>A0A8A4ZAN4_9MICO</name>
<feature type="transmembrane region" description="Helical" evidence="2">
    <location>
        <begin position="180"/>
        <end position="199"/>
    </location>
</feature>
<dbReference type="AlphaFoldDB" id="A0A8A4ZAN4"/>
<proteinExistence type="predicted"/>
<organism evidence="3 4">
    <name type="scientific">Pengzhenrongella sicca</name>
    <dbReference type="NCBI Taxonomy" id="2819238"/>
    <lineage>
        <taxon>Bacteria</taxon>
        <taxon>Bacillati</taxon>
        <taxon>Actinomycetota</taxon>
        <taxon>Actinomycetes</taxon>
        <taxon>Micrococcales</taxon>
        <taxon>Pengzhenrongella</taxon>
    </lineage>
</organism>
<keyword evidence="2" id="KW-0812">Transmembrane</keyword>
<dbReference type="EMBL" id="CP071868">
    <property type="protein sequence ID" value="QTE28982.1"/>
    <property type="molecule type" value="Genomic_DNA"/>
</dbReference>
<feature type="compositionally biased region" description="Low complexity" evidence="1">
    <location>
        <begin position="363"/>
        <end position="384"/>
    </location>
</feature>
<accession>A0A8A4ZAN4</accession>
<evidence type="ECO:0000313" key="3">
    <source>
        <dbReference type="EMBL" id="QTE28982.1"/>
    </source>
</evidence>